<name>A0AAD5CGP6_AMBAR</name>
<dbReference type="EMBL" id="JAMZMK010008169">
    <property type="protein sequence ID" value="KAI7741572.1"/>
    <property type="molecule type" value="Genomic_DNA"/>
</dbReference>
<organism evidence="3 4">
    <name type="scientific">Ambrosia artemisiifolia</name>
    <name type="common">Common ragweed</name>
    <dbReference type="NCBI Taxonomy" id="4212"/>
    <lineage>
        <taxon>Eukaryota</taxon>
        <taxon>Viridiplantae</taxon>
        <taxon>Streptophyta</taxon>
        <taxon>Embryophyta</taxon>
        <taxon>Tracheophyta</taxon>
        <taxon>Spermatophyta</taxon>
        <taxon>Magnoliopsida</taxon>
        <taxon>eudicotyledons</taxon>
        <taxon>Gunneridae</taxon>
        <taxon>Pentapetalae</taxon>
        <taxon>asterids</taxon>
        <taxon>campanulids</taxon>
        <taxon>Asterales</taxon>
        <taxon>Asteraceae</taxon>
        <taxon>Asteroideae</taxon>
        <taxon>Heliantheae alliance</taxon>
        <taxon>Heliantheae</taxon>
        <taxon>Ambrosia</taxon>
    </lineage>
</organism>
<accession>A0AAD5CGP6</accession>
<dbReference type="SUPFAM" id="SSF52047">
    <property type="entry name" value="RNI-like"/>
    <property type="match status" value="1"/>
</dbReference>
<dbReference type="Pfam" id="PF23247">
    <property type="entry name" value="LRR_RPS2"/>
    <property type="match status" value="2"/>
</dbReference>
<keyword evidence="4" id="KW-1185">Reference proteome</keyword>
<protein>
    <recommendedName>
        <fullName evidence="2">Disease resistance protein At4g27190-like leucine-rich repeats domain-containing protein</fullName>
    </recommendedName>
</protein>
<dbReference type="InterPro" id="IPR050905">
    <property type="entry name" value="Plant_NBS-LRR"/>
</dbReference>
<evidence type="ECO:0000259" key="2">
    <source>
        <dbReference type="Pfam" id="PF23247"/>
    </source>
</evidence>
<gene>
    <name evidence="3" type="ORF">M8C21_026212</name>
</gene>
<dbReference type="PANTHER" id="PTHR33463">
    <property type="entry name" value="NB-ARC DOMAIN-CONTAINING PROTEIN-RELATED"/>
    <property type="match status" value="1"/>
</dbReference>
<comment type="caution">
    <text evidence="3">The sequence shown here is derived from an EMBL/GenBank/DDBJ whole genome shotgun (WGS) entry which is preliminary data.</text>
</comment>
<proteinExistence type="predicted"/>
<dbReference type="AlphaFoldDB" id="A0AAD5CGP6"/>
<evidence type="ECO:0000256" key="1">
    <source>
        <dbReference type="ARBA" id="ARBA00022821"/>
    </source>
</evidence>
<keyword evidence="1" id="KW-0611">Plant defense</keyword>
<evidence type="ECO:0000313" key="3">
    <source>
        <dbReference type="EMBL" id="KAI7741572.1"/>
    </source>
</evidence>
<dbReference type="Gene3D" id="3.80.10.10">
    <property type="entry name" value="Ribonuclease Inhibitor"/>
    <property type="match status" value="1"/>
</dbReference>
<reference evidence="3" key="1">
    <citation type="submission" date="2022-06" db="EMBL/GenBank/DDBJ databases">
        <title>Uncovering the hologenomic basis of an extraordinary plant invasion.</title>
        <authorList>
            <person name="Bieker V.C."/>
            <person name="Martin M.D."/>
            <person name="Gilbert T."/>
            <person name="Hodgins K."/>
            <person name="Battlay P."/>
            <person name="Petersen B."/>
            <person name="Wilson J."/>
        </authorList>
    </citation>
    <scope>NUCLEOTIDE SEQUENCE</scope>
    <source>
        <strain evidence="3">AA19_3_7</strain>
        <tissue evidence="3">Leaf</tissue>
    </source>
</reference>
<dbReference type="InterPro" id="IPR057135">
    <property type="entry name" value="At4g27190-like_LRR"/>
</dbReference>
<feature type="domain" description="Disease resistance protein At4g27190-like leucine-rich repeats" evidence="2">
    <location>
        <begin position="1"/>
        <end position="63"/>
    </location>
</feature>
<dbReference type="Proteomes" id="UP001206925">
    <property type="component" value="Unassembled WGS sequence"/>
</dbReference>
<sequence>MLKLLSNLKRIHILECDGMEEVVSNRDDDDQELTSSSYAQTVATLLPCLHLLELRWMKNLKHVGGQSRTTTDDVSHGQSKVSQVDVVSLSLCQYSREIRIFECDALSSVIPSYAAGQTLKLQELSINGCASMMKVFESKEITSNNISGCSSDTIVAIPRPTYKTVHKLPHLKILHISNCDCLENIFTFSTLESLKKLEELTIRKCDAMKVIVREEVQEDTTTLSKKVNMLRSRIALK</sequence>
<evidence type="ECO:0000313" key="4">
    <source>
        <dbReference type="Proteomes" id="UP001206925"/>
    </source>
</evidence>
<feature type="domain" description="Disease resistance protein At4g27190-like leucine-rich repeats" evidence="2">
    <location>
        <begin position="168"/>
        <end position="222"/>
    </location>
</feature>
<dbReference type="InterPro" id="IPR032675">
    <property type="entry name" value="LRR_dom_sf"/>
</dbReference>